<protein>
    <submittedName>
        <fullName evidence="2">Uncharacterized protein</fullName>
    </submittedName>
</protein>
<sequence length="140" mass="15644">MSDEKAAKEWKTNLNATLNRLSNQYLTLLRAASSEVALEEAQVDQRAGGGQMKSQNEPPPPLAASAELSELSTAVATENICTSVNTLLDLIRTLRLSVTIMGEERFREEEVECWEDGVVIDEICEETMQLEREIRSIMNK</sequence>
<evidence type="ECO:0000313" key="2">
    <source>
        <dbReference type="EMBL" id="GFH48177.1"/>
    </source>
</evidence>
<dbReference type="AlphaFoldDB" id="A0AAD3CLB4"/>
<organism evidence="2 3">
    <name type="scientific">Chaetoceros tenuissimus</name>
    <dbReference type="NCBI Taxonomy" id="426638"/>
    <lineage>
        <taxon>Eukaryota</taxon>
        <taxon>Sar</taxon>
        <taxon>Stramenopiles</taxon>
        <taxon>Ochrophyta</taxon>
        <taxon>Bacillariophyta</taxon>
        <taxon>Coscinodiscophyceae</taxon>
        <taxon>Chaetocerotophycidae</taxon>
        <taxon>Chaetocerotales</taxon>
        <taxon>Chaetocerotaceae</taxon>
        <taxon>Chaetoceros</taxon>
    </lineage>
</organism>
<evidence type="ECO:0000313" key="3">
    <source>
        <dbReference type="Proteomes" id="UP001054902"/>
    </source>
</evidence>
<name>A0AAD3CLB4_9STRA</name>
<evidence type="ECO:0000256" key="1">
    <source>
        <dbReference type="SAM" id="MobiDB-lite"/>
    </source>
</evidence>
<dbReference type="Proteomes" id="UP001054902">
    <property type="component" value="Unassembled WGS sequence"/>
</dbReference>
<dbReference type="EMBL" id="BLLK01000027">
    <property type="protein sequence ID" value="GFH48177.1"/>
    <property type="molecule type" value="Genomic_DNA"/>
</dbReference>
<feature type="region of interest" description="Disordered" evidence="1">
    <location>
        <begin position="40"/>
        <end position="69"/>
    </location>
</feature>
<gene>
    <name evidence="2" type="ORF">CTEN210_04653</name>
</gene>
<accession>A0AAD3CLB4</accession>
<keyword evidence="3" id="KW-1185">Reference proteome</keyword>
<comment type="caution">
    <text evidence="2">The sequence shown here is derived from an EMBL/GenBank/DDBJ whole genome shotgun (WGS) entry which is preliminary data.</text>
</comment>
<proteinExistence type="predicted"/>
<reference evidence="2 3" key="1">
    <citation type="journal article" date="2021" name="Sci. Rep.">
        <title>The genome of the diatom Chaetoceros tenuissimus carries an ancient integrated fragment of an extant virus.</title>
        <authorList>
            <person name="Hongo Y."/>
            <person name="Kimura K."/>
            <person name="Takaki Y."/>
            <person name="Yoshida Y."/>
            <person name="Baba S."/>
            <person name="Kobayashi G."/>
            <person name="Nagasaki K."/>
            <person name="Hano T."/>
            <person name="Tomaru Y."/>
        </authorList>
    </citation>
    <scope>NUCLEOTIDE SEQUENCE [LARGE SCALE GENOMIC DNA]</scope>
    <source>
        <strain evidence="2 3">NIES-3715</strain>
    </source>
</reference>